<keyword evidence="2" id="KW-1185">Reference proteome</keyword>
<protein>
    <submittedName>
        <fullName evidence="1">Uncharacterized protein</fullName>
    </submittedName>
</protein>
<accession>A0A1M5B5T8</accession>
<dbReference type="STRING" id="1121429.SAMN02745133_02487"/>
<reference evidence="2" key="1">
    <citation type="submission" date="2016-11" db="EMBL/GenBank/DDBJ databases">
        <authorList>
            <person name="Varghese N."/>
            <person name="Submissions S."/>
        </authorList>
    </citation>
    <scope>NUCLEOTIDE SEQUENCE [LARGE SCALE GENOMIC DNA]</scope>
    <source>
        <strain evidence="2">DSM 12395</strain>
    </source>
</reference>
<gene>
    <name evidence="1" type="ORF">SAMN02745133_02487</name>
</gene>
<evidence type="ECO:0000313" key="2">
    <source>
        <dbReference type="Proteomes" id="UP000184148"/>
    </source>
</evidence>
<dbReference type="Proteomes" id="UP000184148">
    <property type="component" value="Unassembled WGS sequence"/>
</dbReference>
<proteinExistence type="predicted"/>
<name>A0A1M5B5T8_9FIRM</name>
<dbReference type="AlphaFoldDB" id="A0A1M5B5T8"/>
<evidence type="ECO:0000313" key="1">
    <source>
        <dbReference type="EMBL" id="SHF37647.1"/>
    </source>
</evidence>
<sequence>MSAAKYQLILAIEAAQNICTHLAARVFAKCKLMVVPLYYMINPCEKKKRKRDIFGWRMSFT</sequence>
<dbReference type="EMBL" id="FQUY01000020">
    <property type="protein sequence ID" value="SHF37647.1"/>
    <property type="molecule type" value="Genomic_DNA"/>
</dbReference>
<organism evidence="1 2">
    <name type="scientific">Desulforamulus putei DSM 12395</name>
    <dbReference type="NCBI Taxonomy" id="1121429"/>
    <lineage>
        <taxon>Bacteria</taxon>
        <taxon>Bacillati</taxon>
        <taxon>Bacillota</taxon>
        <taxon>Clostridia</taxon>
        <taxon>Eubacteriales</taxon>
        <taxon>Peptococcaceae</taxon>
        <taxon>Desulforamulus</taxon>
    </lineage>
</organism>